<name>A0A9P0CAK2_9NEOP</name>
<reference evidence="3" key="1">
    <citation type="submission" date="2021-12" db="EMBL/GenBank/DDBJ databases">
        <authorList>
            <person name="King R."/>
        </authorList>
    </citation>
    <scope>NUCLEOTIDE SEQUENCE</scope>
</reference>
<dbReference type="Proteomes" id="UP001153714">
    <property type="component" value="Chromosome 9"/>
</dbReference>
<organism evidence="3 4">
    <name type="scientific">Diatraea saccharalis</name>
    <name type="common">sugarcane borer</name>
    <dbReference type="NCBI Taxonomy" id="40085"/>
    <lineage>
        <taxon>Eukaryota</taxon>
        <taxon>Metazoa</taxon>
        <taxon>Ecdysozoa</taxon>
        <taxon>Arthropoda</taxon>
        <taxon>Hexapoda</taxon>
        <taxon>Insecta</taxon>
        <taxon>Pterygota</taxon>
        <taxon>Neoptera</taxon>
        <taxon>Endopterygota</taxon>
        <taxon>Lepidoptera</taxon>
        <taxon>Glossata</taxon>
        <taxon>Ditrysia</taxon>
        <taxon>Pyraloidea</taxon>
        <taxon>Crambidae</taxon>
        <taxon>Crambinae</taxon>
        <taxon>Diatraea</taxon>
    </lineage>
</organism>
<proteinExistence type="predicted"/>
<evidence type="ECO:0000313" key="4">
    <source>
        <dbReference type="Proteomes" id="UP001153714"/>
    </source>
</evidence>
<keyword evidence="2" id="KW-0732">Signal</keyword>
<feature type="compositionally biased region" description="Acidic residues" evidence="1">
    <location>
        <begin position="252"/>
        <end position="263"/>
    </location>
</feature>
<keyword evidence="4" id="KW-1185">Reference proteome</keyword>
<dbReference type="OrthoDB" id="6930401at2759"/>
<protein>
    <submittedName>
        <fullName evidence="3">Uncharacterized protein</fullName>
    </submittedName>
</protein>
<feature type="compositionally biased region" description="Low complexity" evidence="1">
    <location>
        <begin position="209"/>
        <end position="228"/>
    </location>
</feature>
<feature type="compositionally biased region" description="Low complexity" evidence="1">
    <location>
        <begin position="173"/>
        <end position="182"/>
    </location>
</feature>
<dbReference type="EMBL" id="OU893340">
    <property type="protein sequence ID" value="CAH0766427.1"/>
    <property type="molecule type" value="Genomic_DNA"/>
</dbReference>
<evidence type="ECO:0000256" key="2">
    <source>
        <dbReference type="SAM" id="SignalP"/>
    </source>
</evidence>
<feature type="compositionally biased region" description="Polar residues" evidence="1">
    <location>
        <begin position="189"/>
        <end position="204"/>
    </location>
</feature>
<feature type="compositionally biased region" description="Low complexity" evidence="1">
    <location>
        <begin position="145"/>
        <end position="165"/>
    </location>
</feature>
<feature type="signal peptide" evidence="2">
    <location>
        <begin position="1"/>
        <end position="16"/>
    </location>
</feature>
<dbReference type="AlphaFoldDB" id="A0A9P0CAK2"/>
<reference evidence="3" key="2">
    <citation type="submission" date="2022-10" db="EMBL/GenBank/DDBJ databases">
        <authorList>
            <consortium name="ENA_rothamsted_submissions"/>
            <consortium name="culmorum"/>
            <person name="King R."/>
        </authorList>
    </citation>
    <scope>NUCLEOTIDE SEQUENCE</scope>
</reference>
<evidence type="ECO:0000256" key="1">
    <source>
        <dbReference type="SAM" id="MobiDB-lite"/>
    </source>
</evidence>
<sequence>MKVVALLLCVAGCAYGGSVAWPGGLLARQLVRTILPPQTKTVAYSTTQYINSLPVSYSVGYHPNFAFGVPHLSSFAPVQQTYYPVAGGSYIPASSVFYPSLTPLAPEVAIESLPSYPAGIPAGVPTGNPGGQPSGPVSSAPENPASDADTAVVDSAEYPQQQQQQDSQPATEAPASQPSTPQSLPPSNFPNFPQIPQGSPTFPQIPQIPQGSLPSFPQFPQFPSNPLFPQSPSPSPSPPSSFPGAPSSDQGLNDEDTISVESA</sequence>
<feature type="chain" id="PRO_5040432772" evidence="2">
    <location>
        <begin position="17"/>
        <end position="263"/>
    </location>
</feature>
<feature type="region of interest" description="Disordered" evidence="1">
    <location>
        <begin position="121"/>
        <end position="263"/>
    </location>
</feature>
<evidence type="ECO:0000313" key="3">
    <source>
        <dbReference type="EMBL" id="CAH0766427.1"/>
    </source>
</evidence>
<feature type="compositionally biased region" description="Pro residues" evidence="1">
    <location>
        <begin position="229"/>
        <end position="241"/>
    </location>
</feature>
<gene>
    <name evidence="3" type="ORF">DIATSA_LOCUS13677</name>
</gene>
<accession>A0A9P0CAK2</accession>